<sequence length="98" mass="11191">MSKVDTPASFMSFTNFRMMKKSIPPHMHLNQFQTFGSAMPQVHERKQYLNSDCAEVNRLFKLIFAQASYNMKLATIGVKFTGINKKIAKTLLKSKLST</sequence>
<gene>
    <name evidence="1" type="ORF">GOBAR_AA15576</name>
</gene>
<dbReference type="AlphaFoldDB" id="A0A2P5XP14"/>
<proteinExistence type="predicted"/>
<reference evidence="1 2" key="1">
    <citation type="submission" date="2015-01" db="EMBL/GenBank/DDBJ databases">
        <title>Genome of allotetraploid Gossypium barbadense reveals genomic plasticity and fiber elongation in cotton evolution.</title>
        <authorList>
            <person name="Chen X."/>
            <person name="Liu X."/>
            <person name="Zhao B."/>
            <person name="Zheng H."/>
            <person name="Hu Y."/>
            <person name="Lu G."/>
            <person name="Yang C."/>
            <person name="Chen J."/>
            <person name="Shan C."/>
            <person name="Zhang L."/>
            <person name="Zhou Y."/>
            <person name="Wang L."/>
            <person name="Guo W."/>
            <person name="Bai Y."/>
            <person name="Ruan J."/>
            <person name="Shangguan X."/>
            <person name="Mao Y."/>
            <person name="Jiang J."/>
            <person name="Zhu Y."/>
            <person name="Lei J."/>
            <person name="Kang H."/>
            <person name="Chen S."/>
            <person name="He X."/>
            <person name="Wang R."/>
            <person name="Wang Y."/>
            <person name="Chen J."/>
            <person name="Wang L."/>
            <person name="Yu S."/>
            <person name="Wang B."/>
            <person name="Wei J."/>
            <person name="Song S."/>
            <person name="Lu X."/>
            <person name="Gao Z."/>
            <person name="Gu W."/>
            <person name="Deng X."/>
            <person name="Ma D."/>
            <person name="Wang S."/>
            <person name="Liang W."/>
            <person name="Fang L."/>
            <person name="Cai C."/>
            <person name="Zhu X."/>
            <person name="Zhou B."/>
            <person name="Zhang Y."/>
            <person name="Chen Z."/>
            <person name="Xu S."/>
            <person name="Zhu R."/>
            <person name="Wang S."/>
            <person name="Zhang T."/>
            <person name="Zhao G."/>
        </authorList>
    </citation>
    <scope>NUCLEOTIDE SEQUENCE [LARGE SCALE GENOMIC DNA]</scope>
    <source>
        <strain evidence="2">cv. Xinhai21</strain>
        <tissue evidence="1">Leaf</tissue>
    </source>
</reference>
<accession>A0A2P5XP14</accession>
<name>A0A2P5XP14_GOSBA</name>
<evidence type="ECO:0000313" key="1">
    <source>
        <dbReference type="EMBL" id="PPS05076.1"/>
    </source>
</evidence>
<evidence type="ECO:0000313" key="2">
    <source>
        <dbReference type="Proteomes" id="UP000239757"/>
    </source>
</evidence>
<dbReference type="EMBL" id="KZ664505">
    <property type="protein sequence ID" value="PPS05076.1"/>
    <property type="molecule type" value="Genomic_DNA"/>
</dbReference>
<dbReference type="Proteomes" id="UP000239757">
    <property type="component" value="Unassembled WGS sequence"/>
</dbReference>
<organism evidence="1 2">
    <name type="scientific">Gossypium barbadense</name>
    <name type="common">Sea Island cotton</name>
    <name type="synonym">Hibiscus barbadensis</name>
    <dbReference type="NCBI Taxonomy" id="3634"/>
    <lineage>
        <taxon>Eukaryota</taxon>
        <taxon>Viridiplantae</taxon>
        <taxon>Streptophyta</taxon>
        <taxon>Embryophyta</taxon>
        <taxon>Tracheophyta</taxon>
        <taxon>Spermatophyta</taxon>
        <taxon>Magnoliopsida</taxon>
        <taxon>eudicotyledons</taxon>
        <taxon>Gunneridae</taxon>
        <taxon>Pentapetalae</taxon>
        <taxon>rosids</taxon>
        <taxon>malvids</taxon>
        <taxon>Malvales</taxon>
        <taxon>Malvaceae</taxon>
        <taxon>Malvoideae</taxon>
        <taxon>Gossypium</taxon>
    </lineage>
</organism>
<protein>
    <submittedName>
        <fullName evidence="1">Uncharacterized protein</fullName>
    </submittedName>
</protein>